<dbReference type="Pfam" id="PF06580">
    <property type="entry name" value="His_kinase"/>
    <property type="match status" value="1"/>
</dbReference>
<dbReference type="SMART" id="SM00304">
    <property type="entry name" value="HAMP"/>
    <property type="match status" value="1"/>
</dbReference>
<dbReference type="InterPro" id="IPR010559">
    <property type="entry name" value="Sig_transdc_His_kin_internal"/>
</dbReference>
<evidence type="ECO:0000256" key="3">
    <source>
        <dbReference type="ARBA" id="ARBA00022553"/>
    </source>
</evidence>
<protein>
    <submittedName>
        <fullName evidence="11">Two-component system, sensor histidine kinase YesM</fullName>
    </submittedName>
</protein>
<dbReference type="PANTHER" id="PTHR42713">
    <property type="entry name" value="HISTIDINE KINASE-RELATED"/>
    <property type="match status" value="1"/>
</dbReference>
<dbReference type="Gene3D" id="6.10.340.10">
    <property type="match status" value="1"/>
</dbReference>
<evidence type="ECO:0000256" key="6">
    <source>
        <dbReference type="ARBA" id="ARBA00022777"/>
    </source>
</evidence>
<dbReference type="Pfam" id="PF02518">
    <property type="entry name" value="HATPase_c"/>
    <property type="match status" value="1"/>
</dbReference>
<dbReference type="CDD" id="cd06225">
    <property type="entry name" value="HAMP"/>
    <property type="match status" value="1"/>
</dbReference>
<dbReference type="Pfam" id="PF00672">
    <property type="entry name" value="HAMP"/>
    <property type="match status" value="1"/>
</dbReference>
<dbReference type="SUPFAM" id="SSF158472">
    <property type="entry name" value="HAMP domain-like"/>
    <property type="match status" value="1"/>
</dbReference>
<evidence type="ECO:0000313" key="12">
    <source>
        <dbReference type="Proteomes" id="UP000198935"/>
    </source>
</evidence>
<keyword evidence="4" id="KW-0808">Transferase</keyword>
<gene>
    <name evidence="11" type="ORF">SAMN05421736_101939</name>
</gene>
<dbReference type="InterPro" id="IPR051552">
    <property type="entry name" value="HptR"/>
</dbReference>
<organism evidence="11 12">
    <name type="scientific">Evansella caseinilytica</name>
    <dbReference type="NCBI Taxonomy" id="1503961"/>
    <lineage>
        <taxon>Bacteria</taxon>
        <taxon>Bacillati</taxon>
        <taxon>Bacillota</taxon>
        <taxon>Bacilli</taxon>
        <taxon>Bacillales</taxon>
        <taxon>Bacillaceae</taxon>
        <taxon>Evansella</taxon>
    </lineage>
</organism>
<dbReference type="SUPFAM" id="SSF55874">
    <property type="entry name" value="ATPase domain of HSP90 chaperone/DNA topoisomerase II/histidine kinase"/>
    <property type="match status" value="1"/>
</dbReference>
<proteinExistence type="predicted"/>
<dbReference type="InterPro" id="IPR003594">
    <property type="entry name" value="HATPase_dom"/>
</dbReference>
<feature type="transmembrane region" description="Helical" evidence="9">
    <location>
        <begin position="300"/>
        <end position="322"/>
    </location>
</feature>
<dbReference type="AlphaFoldDB" id="A0A1H3IVG0"/>
<dbReference type="SMART" id="SM00387">
    <property type="entry name" value="HATPase_c"/>
    <property type="match status" value="1"/>
</dbReference>
<sequence>MKLFEINNLPIRYKLIIHFLLVSLLPSIGLGVLIAWAVDRIIEQQVNDNTLQLIEKVNRSLEYHVDNVQNMTYFISFNPQMEEFFAGNIDVENLGANEEYEIMKFLQHFSTLYPEVAGIIVVNSAGDYISNELYPRTARKLTNESWYREAVENQGIFKALGHPPEQRSIASHVNYKEDEVVSVVRAIIDPDTQEEKGVVLIDLKLRVIAEIIKDVRLGKTGYLMVIDDSGEKVYSPAAPMIDDVPPEVIAEIVNESNYGTFARTINGEKIQFIYRKSPFTNWTTVGVFSTKQAIPEVKQIRFYVISFVFFVCLIGITASYYLSYSMLKPINELMVAMQKAELGDLSSRYNGTRTDEVGRLGRSFNKMLSQIHKLMKLTEKQQRQKREAELHSLQAHIKPHFLYNTLDTIQWMARKKGAMDVAALVDSLSRLFRIGLSKGDMIIPLKDEIEHVQSYLKIQSTRYQDKLNYAITIDPQVENVSVLKIVLQPIVENAIYHGIKERRGPGLIEITAEEHDYNLVITVRDNGKGMAEEQLRELREQLTVFFSNEENRHRNKIIGYGVVNVHARLKLTFGEEYGVNIESELNQGTTVTIIHPILKRR</sequence>
<dbReference type="Gene3D" id="3.30.450.20">
    <property type="entry name" value="PAS domain"/>
    <property type="match status" value="1"/>
</dbReference>
<keyword evidence="12" id="KW-1185">Reference proteome</keyword>
<keyword evidence="5 9" id="KW-0812">Transmembrane</keyword>
<evidence type="ECO:0000256" key="1">
    <source>
        <dbReference type="ARBA" id="ARBA00004651"/>
    </source>
</evidence>
<dbReference type="InterPro" id="IPR003660">
    <property type="entry name" value="HAMP_dom"/>
</dbReference>
<dbReference type="Pfam" id="PF02743">
    <property type="entry name" value="dCache_1"/>
    <property type="match status" value="1"/>
</dbReference>
<evidence type="ECO:0000256" key="2">
    <source>
        <dbReference type="ARBA" id="ARBA00022475"/>
    </source>
</evidence>
<evidence type="ECO:0000256" key="7">
    <source>
        <dbReference type="ARBA" id="ARBA00022989"/>
    </source>
</evidence>
<dbReference type="Gene3D" id="3.30.565.10">
    <property type="entry name" value="Histidine kinase-like ATPase, C-terminal domain"/>
    <property type="match status" value="1"/>
</dbReference>
<evidence type="ECO:0000256" key="5">
    <source>
        <dbReference type="ARBA" id="ARBA00022692"/>
    </source>
</evidence>
<evidence type="ECO:0000256" key="4">
    <source>
        <dbReference type="ARBA" id="ARBA00022679"/>
    </source>
</evidence>
<dbReference type="OrthoDB" id="9776552at2"/>
<name>A0A1H3IVG0_9BACI</name>
<comment type="subcellular location">
    <subcellularLocation>
        <location evidence="1">Cell membrane</location>
        <topology evidence="1">Multi-pass membrane protein</topology>
    </subcellularLocation>
</comment>
<feature type="domain" description="HAMP" evidence="10">
    <location>
        <begin position="324"/>
        <end position="376"/>
    </location>
</feature>
<keyword evidence="6 11" id="KW-0418">Kinase</keyword>
<evidence type="ECO:0000259" key="10">
    <source>
        <dbReference type="PROSITE" id="PS50885"/>
    </source>
</evidence>
<keyword evidence="3" id="KW-0597">Phosphoprotein</keyword>
<dbReference type="InterPro" id="IPR033479">
    <property type="entry name" value="dCache_1"/>
</dbReference>
<keyword evidence="2" id="KW-1003">Cell membrane</keyword>
<keyword evidence="8 9" id="KW-0472">Membrane</keyword>
<feature type="transmembrane region" description="Helical" evidence="9">
    <location>
        <begin position="15"/>
        <end position="38"/>
    </location>
</feature>
<accession>A0A1H3IVG0</accession>
<dbReference type="PANTHER" id="PTHR42713:SF2">
    <property type="entry name" value="TWO-COMPONENT SENSOR KINASE YESM"/>
    <property type="match status" value="1"/>
</dbReference>
<evidence type="ECO:0000313" key="11">
    <source>
        <dbReference type="EMBL" id="SDY31662.1"/>
    </source>
</evidence>
<dbReference type="Proteomes" id="UP000198935">
    <property type="component" value="Unassembled WGS sequence"/>
</dbReference>
<evidence type="ECO:0000256" key="9">
    <source>
        <dbReference type="SAM" id="Phobius"/>
    </source>
</evidence>
<keyword evidence="7 9" id="KW-1133">Transmembrane helix</keyword>
<evidence type="ECO:0000256" key="8">
    <source>
        <dbReference type="ARBA" id="ARBA00023136"/>
    </source>
</evidence>
<dbReference type="InterPro" id="IPR036890">
    <property type="entry name" value="HATPase_C_sf"/>
</dbReference>
<dbReference type="GO" id="GO:0000155">
    <property type="term" value="F:phosphorelay sensor kinase activity"/>
    <property type="evidence" value="ECO:0007669"/>
    <property type="project" value="InterPro"/>
</dbReference>
<dbReference type="STRING" id="1503961.SAMN05421736_101939"/>
<dbReference type="EMBL" id="FNPI01000001">
    <property type="protein sequence ID" value="SDY31662.1"/>
    <property type="molecule type" value="Genomic_DNA"/>
</dbReference>
<dbReference type="CDD" id="cd12912">
    <property type="entry name" value="PDC2_MCP_like"/>
    <property type="match status" value="1"/>
</dbReference>
<reference evidence="12" key="1">
    <citation type="submission" date="2016-10" db="EMBL/GenBank/DDBJ databases">
        <authorList>
            <person name="Varghese N."/>
            <person name="Submissions S."/>
        </authorList>
    </citation>
    <scope>NUCLEOTIDE SEQUENCE [LARGE SCALE GENOMIC DNA]</scope>
    <source>
        <strain evidence="12">SP</strain>
    </source>
</reference>
<dbReference type="GO" id="GO:0005886">
    <property type="term" value="C:plasma membrane"/>
    <property type="evidence" value="ECO:0007669"/>
    <property type="project" value="UniProtKB-SubCell"/>
</dbReference>
<dbReference type="PROSITE" id="PS50885">
    <property type="entry name" value="HAMP"/>
    <property type="match status" value="1"/>
</dbReference>